<evidence type="ECO:0008006" key="5">
    <source>
        <dbReference type="Google" id="ProtNLM"/>
    </source>
</evidence>
<reference evidence="3 4" key="2">
    <citation type="submission" date="2020-02" db="EMBL/GenBank/DDBJ databases">
        <title>Candidatus Galacturonibacter soehngenii shows hetero-acetogenic catabolism of galacturonic acid but lacks a canonical carbon monoxide dehydrogenase/acetyl-CoA synthase complex.</title>
        <authorList>
            <person name="Diender M."/>
            <person name="Stouten G.R."/>
            <person name="Petersen J.F."/>
            <person name="Nielsen P.H."/>
            <person name="Dueholm M.S."/>
            <person name="Pronk J.T."/>
            <person name="Van Loosdrecht M.C.M."/>
        </authorList>
    </citation>
    <scope>NUCLEOTIDE SEQUENCE [LARGE SCALE GENOMIC DNA]</scope>
    <source>
        <strain evidence="3">GalUA</strain>
    </source>
</reference>
<dbReference type="AlphaFoldDB" id="A0A7V7QM47"/>
<dbReference type="RefSeq" id="WP_151142165.1">
    <property type="nucleotide sequence ID" value="NZ_WAGX01000004.1"/>
</dbReference>
<feature type="transmembrane region" description="Helical" evidence="2">
    <location>
        <begin position="110"/>
        <end position="132"/>
    </location>
</feature>
<protein>
    <recommendedName>
        <fullName evidence="5">ABC transporter permease</fullName>
    </recommendedName>
</protein>
<keyword evidence="4" id="KW-1185">Reference proteome</keyword>
<keyword evidence="2" id="KW-0472">Membrane</keyword>
<dbReference type="Gene3D" id="1.20.120.20">
    <property type="entry name" value="Apolipoprotein"/>
    <property type="match status" value="1"/>
</dbReference>
<gene>
    <name evidence="3" type="ORF">F7O84_03940</name>
</gene>
<evidence type="ECO:0000256" key="1">
    <source>
        <dbReference type="SAM" id="Coils"/>
    </source>
</evidence>
<dbReference type="Pfam" id="PF06541">
    <property type="entry name" value="ABC_trans_CmpB"/>
    <property type="match status" value="1"/>
</dbReference>
<keyword evidence="1" id="KW-0175">Coiled coil</keyword>
<dbReference type="OrthoDB" id="9789229at2"/>
<evidence type="ECO:0000313" key="4">
    <source>
        <dbReference type="Proteomes" id="UP000461768"/>
    </source>
</evidence>
<accession>A0A7V7QM47</accession>
<evidence type="ECO:0000256" key="2">
    <source>
        <dbReference type="SAM" id="Phobius"/>
    </source>
</evidence>
<organism evidence="3 4">
    <name type="scientific">Candidatus Galacturonatibacter soehngenii</name>
    <dbReference type="NCBI Taxonomy" id="2307010"/>
    <lineage>
        <taxon>Bacteria</taxon>
        <taxon>Bacillati</taxon>
        <taxon>Bacillota</taxon>
        <taxon>Clostridia</taxon>
        <taxon>Lachnospirales</taxon>
        <taxon>Lachnospiraceae</taxon>
        <taxon>Candidatus Galacturonatibacter</taxon>
    </lineage>
</organism>
<name>A0A7V7QM47_9FIRM</name>
<feature type="transmembrane region" description="Helical" evidence="2">
    <location>
        <begin position="44"/>
        <end position="63"/>
    </location>
</feature>
<feature type="transmembrane region" description="Helical" evidence="2">
    <location>
        <begin position="69"/>
        <end position="89"/>
    </location>
</feature>
<evidence type="ECO:0000313" key="3">
    <source>
        <dbReference type="EMBL" id="KAB1439553.1"/>
    </source>
</evidence>
<keyword evidence="2" id="KW-0812">Transmembrane</keyword>
<keyword evidence="2" id="KW-1133">Transmembrane helix</keyword>
<feature type="coiled-coil region" evidence="1">
    <location>
        <begin position="178"/>
        <end position="277"/>
    </location>
</feature>
<dbReference type="InterPro" id="IPR010540">
    <property type="entry name" value="CmpB_TMEM229"/>
</dbReference>
<feature type="transmembrane region" description="Helical" evidence="2">
    <location>
        <begin position="144"/>
        <end position="162"/>
    </location>
</feature>
<reference evidence="3 4" key="1">
    <citation type="submission" date="2019-09" db="EMBL/GenBank/DDBJ databases">
        <authorList>
            <person name="Valk L.C."/>
        </authorList>
    </citation>
    <scope>NUCLEOTIDE SEQUENCE [LARGE SCALE GENOMIC DNA]</scope>
    <source>
        <strain evidence="3">GalUA</strain>
    </source>
</reference>
<proteinExistence type="predicted"/>
<sequence>MYSYQIVEWILFFYIYCVFGWIFESTYVSLKSKKFVNRGFMKGPMIPIYGEGAIMMVIATYPVRGNIPLEFVMGMVGATLLEFVVGAIMEYVFKVKYWDYSNQPFNVKGYICLSSTICWGVLSVLLAELIHIPIERFVLSINDTVQYGLVLCVSALFVFDAVTSAKEAWDLRILLVALTKAKEEIVALQHQLEVKKDQIAEQLTDKKEELVEQLTDYKEEITSQLVDKKEELFEDLQAKKEYIVQSLKKGSAVVKEAESLKKKIDDERKRYQAMVEKLSLPNVRILRRNPGATSKKFYEALESVKEHLEIKRKNK</sequence>
<feature type="transmembrane region" description="Helical" evidence="2">
    <location>
        <begin position="6"/>
        <end position="23"/>
    </location>
</feature>
<comment type="caution">
    <text evidence="3">The sequence shown here is derived from an EMBL/GenBank/DDBJ whole genome shotgun (WGS) entry which is preliminary data.</text>
</comment>
<dbReference type="EMBL" id="WAGX01000004">
    <property type="protein sequence ID" value="KAB1439553.1"/>
    <property type="molecule type" value="Genomic_DNA"/>
</dbReference>
<dbReference type="Proteomes" id="UP000461768">
    <property type="component" value="Unassembled WGS sequence"/>
</dbReference>